<dbReference type="Proteomes" id="UP000009168">
    <property type="component" value="Unassembled WGS sequence"/>
</dbReference>
<dbReference type="KEGG" id="tet:TTHERM_00787260"/>
<protein>
    <submittedName>
        <fullName evidence="1">Uncharacterized protein</fullName>
    </submittedName>
</protein>
<keyword evidence="2" id="KW-1185">Reference proteome</keyword>
<dbReference type="RefSeq" id="XP_001022165.1">
    <property type="nucleotide sequence ID" value="XM_001022165.1"/>
</dbReference>
<reference evidence="2" key="1">
    <citation type="journal article" date="2006" name="PLoS Biol.">
        <title>Macronuclear genome sequence of the ciliate Tetrahymena thermophila, a model eukaryote.</title>
        <authorList>
            <person name="Eisen J.A."/>
            <person name="Coyne R.S."/>
            <person name="Wu M."/>
            <person name="Wu D."/>
            <person name="Thiagarajan M."/>
            <person name="Wortman J.R."/>
            <person name="Badger J.H."/>
            <person name="Ren Q."/>
            <person name="Amedeo P."/>
            <person name="Jones K.M."/>
            <person name="Tallon L.J."/>
            <person name="Delcher A.L."/>
            <person name="Salzberg S.L."/>
            <person name="Silva J.C."/>
            <person name="Haas B.J."/>
            <person name="Majoros W.H."/>
            <person name="Farzad M."/>
            <person name="Carlton J.M."/>
            <person name="Smith R.K. Jr."/>
            <person name="Garg J."/>
            <person name="Pearlman R.E."/>
            <person name="Karrer K.M."/>
            <person name="Sun L."/>
            <person name="Manning G."/>
            <person name="Elde N.C."/>
            <person name="Turkewitz A.P."/>
            <person name="Asai D.J."/>
            <person name="Wilkes D.E."/>
            <person name="Wang Y."/>
            <person name="Cai H."/>
            <person name="Collins K."/>
            <person name="Stewart B.A."/>
            <person name="Lee S.R."/>
            <person name="Wilamowska K."/>
            <person name="Weinberg Z."/>
            <person name="Ruzzo W.L."/>
            <person name="Wloga D."/>
            <person name="Gaertig J."/>
            <person name="Frankel J."/>
            <person name="Tsao C.-C."/>
            <person name="Gorovsky M.A."/>
            <person name="Keeling P.J."/>
            <person name="Waller R.F."/>
            <person name="Patron N.J."/>
            <person name="Cherry J.M."/>
            <person name="Stover N.A."/>
            <person name="Krieger C.J."/>
            <person name="del Toro C."/>
            <person name="Ryder H.F."/>
            <person name="Williamson S.C."/>
            <person name="Barbeau R.A."/>
            <person name="Hamilton E.P."/>
            <person name="Orias E."/>
        </authorList>
    </citation>
    <scope>NUCLEOTIDE SEQUENCE [LARGE SCALE GENOMIC DNA]</scope>
    <source>
        <strain evidence="2">SB210</strain>
    </source>
</reference>
<proteinExistence type="predicted"/>
<gene>
    <name evidence="1" type="ORF">TTHERM_00787260</name>
</gene>
<dbReference type="GeneID" id="7831210"/>
<dbReference type="InParanoid" id="Q23ZD7"/>
<dbReference type="HOGENOM" id="CLU_2983316_0_0_1"/>
<sequence length="58" mass="7139">MELFDYWNLLLLRVMISRRLQDMVNTFKSCLYLAQEFGCMSMYNRAYFEIQKELTKDK</sequence>
<accession>Q23ZD7</accession>
<evidence type="ECO:0000313" key="1">
    <source>
        <dbReference type="EMBL" id="EAS01920.1"/>
    </source>
</evidence>
<name>Q23ZD7_TETTS</name>
<dbReference type="AlphaFoldDB" id="Q23ZD7"/>
<evidence type="ECO:0000313" key="2">
    <source>
        <dbReference type="Proteomes" id="UP000009168"/>
    </source>
</evidence>
<dbReference type="EMBL" id="GG662552">
    <property type="protein sequence ID" value="EAS01920.1"/>
    <property type="molecule type" value="Genomic_DNA"/>
</dbReference>
<organism evidence="1 2">
    <name type="scientific">Tetrahymena thermophila (strain SB210)</name>
    <dbReference type="NCBI Taxonomy" id="312017"/>
    <lineage>
        <taxon>Eukaryota</taxon>
        <taxon>Sar</taxon>
        <taxon>Alveolata</taxon>
        <taxon>Ciliophora</taxon>
        <taxon>Intramacronucleata</taxon>
        <taxon>Oligohymenophorea</taxon>
        <taxon>Hymenostomatida</taxon>
        <taxon>Tetrahymenina</taxon>
        <taxon>Tetrahymenidae</taxon>
        <taxon>Tetrahymena</taxon>
    </lineage>
</organism>